<protein>
    <submittedName>
        <fullName evidence="2">Uncharacterized protein</fullName>
    </submittedName>
</protein>
<name>A0ABN9Y191_9DINO</name>
<proteinExistence type="predicted"/>
<accession>A0ABN9Y191</accession>
<dbReference type="EMBL" id="CAUYUJ010021658">
    <property type="protein sequence ID" value="CAK0906193.1"/>
    <property type="molecule type" value="Genomic_DNA"/>
</dbReference>
<gene>
    <name evidence="2" type="ORF">PCOR1329_LOCUS81608</name>
</gene>
<comment type="caution">
    <text evidence="2">The sequence shown here is derived from an EMBL/GenBank/DDBJ whole genome shotgun (WGS) entry which is preliminary data.</text>
</comment>
<organism evidence="2 3">
    <name type="scientific">Prorocentrum cordatum</name>
    <dbReference type="NCBI Taxonomy" id="2364126"/>
    <lineage>
        <taxon>Eukaryota</taxon>
        <taxon>Sar</taxon>
        <taxon>Alveolata</taxon>
        <taxon>Dinophyceae</taxon>
        <taxon>Prorocentrales</taxon>
        <taxon>Prorocentraceae</taxon>
        <taxon>Prorocentrum</taxon>
    </lineage>
</organism>
<evidence type="ECO:0000256" key="1">
    <source>
        <dbReference type="SAM" id="MobiDB-lite"/>
    </source>
</evidence>
<dbReference type="Proteomes" id="UP001189429">
    <property type="component" value="Unassembled WGS sequence"/>
</dbReference>
<feature type="non-terminal residue" evidence="2">
    <location>
        <position position="303"/>
    </location>
</feature>
<feature type="region of interest" description="Disordered" evidence="1">
    <location>
        <begin position="1"/>
        <end position="21"/>
    </location>
</feature>
<feature type="region of interest" description="Disordered" evidence="1">
    <location>
        <begin position="200"/>
        <end position="303"/>
    </location>
</feature>
<evidence type="ECO:0000313" key="3">
    <source>
        <dbReference type="Proteomes" id="UP001189429"/>
    </source>
</evidence>
<feature type="compositionally biased region" description="Basic and acidic residues" evidence="1">
    <location>
        <begin position="255"/>
        <end position="278"/>
    </location>
</feature>
<feature type="compositionally biased region" description="Low complexity" evidence="1">
    <location>
        <begin position="7"/>
        <end position="20"/>
    </location>
</feature>
<evidence type="ECO:0000313" key="2">
    <source>
        <dbReference type="EMBL" id="CAK0906193.1"/>
    </source>
</evidence>
<sequence length="303" mass="31351">MMLTSLASRVAKASESSSKAVPRDEVSLLRLTIQNTEDQQLKRALQARVDQLSPPTAGASMDASHAAAEAVRRAASACKDADHKHSQAVDNVVGLQQALTAAQAARAKTQATAAVAAAEGLALAAAAGAPGSASPKFELKVDTNIFEDLDDLECEKAERTDMRKLQSGLTALPALLSAKETEVDNVLSKAAEVRAAVQNKMAKKRRVVEGQAGSDEASAPATAPPAAPTSGGADASNDNDGVSQAVDTEDDEEPREAAEKLTEAKREAQEKLLEERKQNAAQPIGKGKGSQPSTRGKGEPGAG</sequence>
<keyword evidence="3" id="KW-1185">Reference proteome</keyword>
<reference evidence="2" key="1">
    <citation type="submission" date="2023-10" db="EMBL/GenBank/DDBJ databases">
        <authorList>
            <person name="Chen Y."/>
            <person name="Shah S."/>
            <person name="Dougan E. K."/>
            <person name="Thang M."/>
            <person name="Chan C."/>
        </authorList>
    </citation>
    <scope>NUCLEOTIDE SEQUENCE [LARGE SCALE GENOMIC DNA]</scope>
</reference>